<name>A0A9D9NP36_9BACT</name>
<dbReference type="InterPro" id="IPR001296">
    <property type="entry name" value="Glyco_trans_1"/>
</dbReference>
<reference evidence="3" key="2">
    <citation type="journal article" date="2021" name="PeerJ">
        <title>Extensive microbial diversity within the chicken gut microbiome revealed by metagenomics and culture.</title>
        <authorList>
            <person name="Gilroy R."/>
            <person name="Ravi A."/>
            <person name="Getino M."/>
            <person name="Pursley I."/>
            <person name="Horton D.L."/>
            <person name="Alikhan N.F."/>
            <person name="Baker D."/>
            <person name="Gharbi K."/>
            <person name="Hall N."/>
            <person name="Watson M."/>
            <person name="Adriaenssens E.M."/>
            <person name="Foster-Nyarko E."/>
            <person name="Jarju S."/>
            <person name="Secka A."/>
            <person name="Antonio M."/>
            <person name="Oren A."/>
            <person name="Chaudhuri R.R."/>
            <person name="La Ragione R."/>
            <person name="Hildebrand F."/>
            <person name="Pallen M.J."/>
        </authorList>
    </citation>
    <scope>NUCLEOTIDE SEQUENCE</scope>
    <source>
        <strain evidence="3">B3-1481</strain>
    </source>
</reference>
<dbReference type="PANTHER" id="PTHR45947">
    <property type="entry name" value="SULFOQUINOVOSYL TRANSFERASE SQD2"/>
    <property type="match status" value="1"/>
</dbReference>
<proteinExistence type="predicted"/>
<dbReference type="EMBL" id="JADILW010000081">
    <property type="protein sequence ID" value="MBO8480571.1"/>
    <property type="molecule type" value="Genomic_DNA"/>
</dbReference>
<evidence type="ECO:0000313" key="4">
    <source>
        <dbReference type="Proteomes" id="UP000823769"/>
    </source>
</evidence>
<evidence type="ECO:0000313" key="3">
    <source>
        <dbReference type="EMBL" id="MBO8480571.1"/>
    </source>
</evidence>
<gene>
    <name evidence="3" type="ORF">IAB76_05640</name>
</gene>
<dbReference type="InterPro" id="IPR050194">
    <property type="entry name" value="Glycosyltransferase_grp1"/>
</dbReference>
<evidence type="ECO:0000259" key="2">
    <source>
        <dbReference type="Pfam" id="PF13439"/>
    </source>
</evidence>
<protein>
    <submittedName>
        <fullName evidence="3">Glycosyltransferase</fullName>
    </submittedName>
</protein>
<feature type="domain" description="Glycosyltransferase subfamily 4-like N-terminal" evidence="2">
    <location>
        <begin position="2"/>
        <end position="168"/>
    </location>
</feature>
<dbReference type="SUPFAM" id="SSF53756">
    <property type="entry name" value="UDP-Glycosyltransferase/glycogen phosphorylase"/>
    <property type="match status" value="1"/>
</dbReference>
<dbReference type="PANTHER" id="PTHR45947:SF3">
    <property type="entry name" value="SULFOQUINOVOSYL TRANSFERASE SQD2"/>
    <property type="match status" value="1"/>
</dbReference>
<organism evidence="3 4">
    <name type="scientific">Candidatus Cryptobacteroides avistercoris</name>
    <dbReference type="NCBI Taxonomy" id="2840758"/>
    <lineage>
        <taxon>Bacteria</taxon>
        <taxon>Pseudomonadati</taxon>
        <taxon>Bacteroidota</taxon>
        <taxon>Bacteroidia</taxon>
        <taxon>Bacteroidales</taxon>
        <taxon>Candidatus Cryptobacteroides</taxon>
    </lineage>
</organism>
<comment type="caution">
    <text evidence="3">The sequence shown here is derived from an EMBL/GenBank/DDBJ whole genome shotgun (WGS) entry which is preliminary data.</text>
</comment>
<dbReference type="Gene3D" id="3.40.50.2000">
    <property type="entry name" value="Glycogen Phosphorylase B"/>
    <property type="match status" value="2"/>
</dbReference>
<dbReference type="InterPro" id="IPR028098">
    <property type="entry name" value="Glyco_trans_4-like_N"/>
</dbReference>
<dbReference type="GO" id="GO:0016757">
    <property type="term" value="F:glycosyltransferase activity"/>
    <property type="evidence" value="ECO:0007669"/>
    <property type="project" value="InterPro"/>
</dbReference>
<dbReference type="Proteomes" id="UP000823769">
    <property type="component" value="Unassembled WGS sequence"/>
</dbReference>
<evidence type="ECO:0000259" key="1">
    <source>
        <dbReference type="Pfam" id="PF00534"/>
    </source>
</evidence>
<sequence length="375" mass="42082">MDGVSVCMQNYAEWMQKKTGRVCVVTPNVPGTDYGSLPYKVLDYFSVPVPRRHPYVTGIAEFDPAYLARISRIGFRIVHAHCPFTSGHAALRVARLQKIPLVATFHSKYRDDFERVLPRPAVDLVLKAIIDFYEKADLVWVPQASVIDVIREYGYKGEVEVMDNGSDLVADYPESFFAEARERVGVAPGEFVLLFVGQHIWEKNPRLVIEALSLLPDLPFRMFFAGNGYAAHAMRQLVSEKGLDSKVTFLGTVMDRKVLTDYYAAADLFLFPSLYDNAPLVVREAAALHTASVMARGATASAILTDGYNGFLTDNDPQVLASLLRRLASEPELVRRTGDNASRTIVRSWEDCVDEVLRRYDDLLRSRGLPTLERI</sequence>
<feature type="domain" description="Glycosyl transferase family 1" evidence="1">
    <location>
        <begin position="179"/>
        <end position="342"/>
    </location>
</feature>
<accession>A0A9D9NP36</accession>
<dbReference type="AlphaFoldDB" id="A0A9D9NP36"/>
<dbReference type="Pfam" id="PF00534">
    <property type="entry name" value="Glycos_transf_1"/>
    <property type="match status" value="1"/>
</dbReference>
<dbReference type="Pfam" id="PF13439">
    <property type="entry name" value="Glyco_transf_4"/>
    <property type="match status" value="1"/>
</dbReference>
<reference evidence="3" key="1">
    <citation type="submission" date="2020-10" db="EMBL/GenBank/DDBJ databases">
        <authorList>
            <person name="Gilroy R."/>
        </authorList>
    </citation>
    <scope>NUCLEOTIDE SEQUENCE</scope>
    <source>
        <strain evidence="3">B3-1481</strain>
    </source>
</reference>